<dbReference type="Proteomes" id="UP000426444">
    <property type="component" value="Chromosome"/>
</dbReference>
<evidence type="ECO:0000313" key="3">
    <source>
        <dbReference type="Proteomes" id="UP000426444"/>
    </source>
</evidence>
<sequence length="134" mass="15854">MMTDLTYLSESSKVVTAKLIECSKQKETLVYINKFITIFLISLSILFFVINGIDIRNWFEGTINYLLLNICIITVMIYVYLNKKIAKVNTEFNNYKHIIQKRLESKLCLCGVSCNHYEDYLKTMKDKYNINLYY</sequence>
<feature type="transmembrane region" description="Helical" evidence="1">
    <location>
        <begin position="62"/>
        <end position="81"/>
    </location>
</feature>
<dbReference type="EMBL" id="CP046457">
    <property type="protein sequence ID" value="QGT99576.1"/>
    <property type="molecule type" value="Genomic_DNA"/>
</dbReference>
<keyword evidence="3" id="KW-1185">Reference proteome</keyword>
<dbReference type="KEGG" id="salq:SYNTR_0983"/>
<keyword evidence="1" id="KW-1133">Transmembrane helix</keyword>
<keyword evidence="1" id="KW-0472">Membrane</keyword>
<reference evidence="3" key="1">
    <citation type="journal article" date="2019" name="Microbiology">
        <title>Complete Genome Sequence of an Uncultured Bacterium of the Candidate Phylum Bipolaricaulota.</title>
        <authorList>
            <person name="Kadnikov V.V."/>
            <person name="Mardanov A.V."/>
            <person name="Beletsky A.V."/>
            <person name="Frank Y.A."/>
            <person name="Karnachuk O.V."/>
            <person name="Ravin N.V."/>
        </authorList>
    </citation>
    <scope>NUCLEOTIDE SEQUENCE [LARGE SCALE GENOMIC DNA]</scope>
</reference>
<evidence type="ECO:0008006" key="4">
    <source>
        <dbReference type="Google" id="ProtNLM"/>
    </source>
</evidence>
<feature type="transmembrane region" description="Helical" evidence="1">
    <location>
        <begin position="28"/>
        <end position="50"/>
    </location>
</feature>
<dbReference type="RefSeq" id="WP_156203457.1">
    <property type="nucleotide sequence ID" value="NZ_CP046457.1"/>
</dbReference>
<dbReference type="InterPro" id="IPR020210">
    <property type="entry name" value="Uncharacterised_YpbF_TM"/>
</dbReference>
<proteinExistence type="predicted"/>
<accession>A0A6I6DEC0</accession>
<gene>
    <name evidence="2" type="ORF">SYNTR_0983</name>
</gene>
<dbReference type="AlphaFoldDB" id="A0A6I6DEC0"/>
<organism evidence="2 3">
    <name type="scientific">Candidatus Syntrophocurvum alkaliphilum</name>
    <dbReference type="NCBI Taxonomy" id="2293317"/>
    <lineage>
        <taxon>Bacteria</taxon>
        <taxon>Bacillati</taxon>
        <taxon>Bacillota</taxon>
        <taxon>Clostridia</taxon>
        <taxon>Eubacteriales</taxon>
        <taxon>Syntrophomonadaceae</taxon>
        <taxon>Candidatus Syntrophocurvum</taxon>
    </lineage>
</organism>
<protein>
    <recommendedName>
        <fullName evidence="4">SMODS and SLOG-associating 2TM effector domain-containing protein</fullName>
    </recommendedName>
</protein>
<keyword evidence="1" id="KW-0812">Transmembrane</keyword>
<dbReference type="Pfam" id="PF10864">
    <property type="entry name" value="DUF2663"/>
    <property type="match status" value="1"/>
</dbReference>
<evidence type="ECO:0000313" key="2">
    <source>
        <dbReference type="EMBL" id="QGT99576.1"/>
    </source>
</evidence>
<evidence type="ECO:0000256" key="1">
    <source>
        <dbReference type="SAM" id="Phobius"/>
    </source>
</evidence>
<name>A0A6I6DEC0_9FIRM</name>